<dbReference type="SUPFAM" id="SSF81383">
    <property type="entry name" value="F-box domain"/>
    <property type="match status" value="1"/>
</dbReference>
<organism evidence="2 3">
    <name type="scientific">Folsomia candida</name>
    <name type="common">Springtail</name>
    <dbReference type="NCBI Taxonomy" id="158441"/>
    <lineage>
        <taxon>Eukaryota</taxon>
        <taxon>Metazoa</taxon>
        <taxon>Ecdysozoa</taxon>
        <taxon>Arthropoda</taxon>
        <taxon>Hexapoda</taxon>
        <taxon>Collembola</taxon>
        <taxon>Entomobryomorpha</taxon>
        <taxon>Isotomoidea</taxon>
        <taxon>Isotomidae</taxon>
        <taxon>Proisotominae</taxon>
        <taxon>Folsomia</taxon>
    </lineage>
</organism>
<dbReference type="Proteomes" id="UP000198287">
    <property type="component" value="Unassembled WGS sequence"/>
</dbReference>
<keyword evidence="3" id="KW-1185">Reference proteome</keyword>
<comment type="caution">
    <text evidence="2">The sequence shown here is derived from an EMBL/GenBank/DDBJ whole genome shotgun (WGS) entry which is preliminary data.</text>
</comment>
<name>A0A226EKX6_FOLCA</name>
<dbReference type="InterPro" id="IPR001810">
    <property type="entry name" value="F-box_dom"/>
</dbReference>
<feature type="domain" description="F-box" evidence="1">
    <location>
        <begin position="138"/>
        <end position="163"/>
    </location>
</feature>
<evidence type="ECO:0000313" key="3">
    <source>
        <dbReference type="Proteomes" id="UP000198287"/>
    </source>
</evidence>
<evidence type="ECO:0000313" key="2">
    <source>
        <dbReference type="EMBL" id="OXA57391.1"/>
    </source>
</evidence>
<dbReference type="Pfam" id="PF00646">
    <property type="entry name" value="F-box"/>
    <property type="match status" value="1"/>
</dbReference>
<accession>A0A226EKX6</accession>
<sequence length="569" mass="65261">MEVEQEQLVQEVTRCELIVENGRIYLRPISGAAIFVNDHPAISQIKDEYNGRLALRDNDRLGIGLNEECAEPSARFRMRVKDLYLRDNDDSSQESCDESVYELSTSDFSDNSEDTTMHTSMELESCLPLQKVWKEPGILSNILSFLPHADLKSTRLVSQSWKKESQKYFIPLSTSSLQPSPWISDWEKEFRDYSDNVMTYGHQNFKICYSGHPSDGFIEEDVLLFIRKYGQQIKNLELTIMPGRNDFAFMRDILSDPSLHNLVELSLTLVSNDSDYTTKYFPTGIILASVKSIILNFGFEHEPPKQLVSFASQFVKSFPNIIKFFIAADDSMEGILEKAVLQEFVNSPSDGGVAFKNLQEIRLQWATSEVVDILIDFPHQLKIIETHFDRYDVDTHRIQNLLDKHGPVLKELSLAIHCDSKEYETLFEPPVDMPTCPNLKKLSYTFYLKDDGMEYVESIDVSDVDLLGFSQVFKNGGNLFHAKFPLLHSLQIIITRHVANFFEQLFPAMDSQGKEIVIPQITQFRTTFPYESNPLNTWKARISSIFPNASNHEMQVVSEKAEEMLQESE</sequence>
<evidence type="ECO:0000259" key="1">
    <source>
        <dbReference type="Pfam" id="PF00646"/>
    </source>
</evidence>
<proteinExistence type="predicted"/>
<protein>
    <recommendedName>
        <fullName evidence="1">F-box domain-containing protein</fullName>
    </recommendedName>
</protein>
<dbReference type="AlphaFoldDB" id="A0A226EKX6"/>
<reference evidence="2 3" key="1">
    <citation type="submission" date="2015-12" db="EMBL/GenBank/DDBJ databases">
        <title>The genome of Folsomia candida.</title>
        <authorList>
            <person name="Faddeeva A."/>
            <person name="Derks M.F."/>
            <person name="Anvar Y."/>
            <person name="Smit S."/>
            <person name="Van Straalen N."/>
            <person name="Roelofs D."/>
        </authorList>
    </citation>
    <scope>NUCLEOTIDE SEQUENCE [LARGE SCALE GENOMIC DNA]</scope>
    <source>
        <strain evidence="2 3">VU population</strain>
        <tissue evidence="2">Whole body</tissue>
    </source>
</reference>
<dbReference type="CDD" id="cd09917">
    <property type="entry name" value="F-box_SF"/>
    <property type="match status" value="1"/>
</dbReference>
<gene>
    <name evidence="2" type="ORF">Fcan01_06397</name>
</gene>
<dbReference type="InterPro" id="IPR036047">
    <property type="entry name" value="F-box-like_dom_sf"/>
</dbReference>
<dbReference type="EMBL" id="LNIX01000003">
    <property type="protein sequence ID" value="OXA57391.1"/>
    <property type="molecule type" value="Genomic_DNA"/>
</dbReference>